<comment type="similarity">
    <text evidence="1">Belongs to the ribonucleoside diphosphate reductase class-2 family.</text>
</comment>
<keyword evidence="3" id="KW-0237">DNA synthesis</keyword>
<evidence type="ECO:0000313" key="7">
    <source>
        <dbReference type="EMBL" id="GAI29521.1"/>
    </source>
</evidence>
<organism evidence="7">
    <name type="scientific">marine sediment metagenome</name>
    <dbReference type="NCBI Taxonomy" id="412755"/>
    <lineage>
        <taxon>unclassified sequences</taxon>
        <taxon>metagenomes</taxon>
        <taxon>ecological metagenomes</taxon>
    </lineage>
</organism>
<evidence type="ECO:0000256" key="1">
    <source>
        <dbReference type="ARBA" id="ARBA00007405"/>
    </source>
</evidence>
<evidence type="ECO:0000256" key="4">
    <source>
        <dbReference type="ARBA" id="ARBA00022741"/>
    </source>
</evidence>
<evidence type="ECO:0000256" key="3">
    <source>
        <dbReference type="ARBA" id="ARBA00022634"/>
    </source>
</evidence>
<evidence type="ECO:0000259" key="6">
    <source>
        <dbReference type="Pfam" id="PF12637"/>
    </source>
</evidence>
<evidence type="ECO:0000256" key="2">
    <source>
        <dbReference type="ARBA" id="ARBA00012274"/>
    </source>
</evidence>
<name>X1NH55_9ZZZZ</name>
<dbReference type="EC" id="1.17.4.1" evidence="2"/>
<proteinExistence type="inferred from homology"/>
<feature type="non-terminal residue" evidence="7">
    <location>
        <position position="74"/>
    </location>
</feature>
<dbReference type="InterPro" id="IPR024434">
    <property type="entry name" value="TSCPD_dom"/>
</dbReference>
<reference evidence="7" key="1">
    <citation type="journal article" date="2014" name="Front. Microbiol.">
        <title>High frequency of phylogenetically diverse reductive dehalogenase-homologous genes in deep subseafloor sedimentary metagenomes.</title>
        <authorList>
            <person name="Kawai M."/>
            <person name="Futagami T."/>
            <person name="Toyoda A."/>
            <person name="Takaki Y."/>
            <person name="Nishi S."/>
            <person name="Hori S."/>
            <person name="Arai W."/>
            <person name="Tsubouchi T."/>
            <person name="Morono Y."/>
            <person name="Uchiyama I."/>
            <person name="Ito T."/>
            <person name="Fujiyama A."/>
            <person name="Inagaki F."/>
            <person name="Takami H."/>
        </authorList>
    </citation>
    <scope>NUCLEOTIDE SEQUENCE</scope>
    <source>
        <strain evidence="7">Expedition CK06-06</strain>
    </source>
</reference>
<gene>
    <name evidence="7" type="ORF">S06H3_34382</name>
</gene>
<evidence type="ECO:0000256" key="5">
    <source>
        <dbReference type="ARBA" id="ARBA00047754"/>
    </source>
</evidence>
<dbReference type="Pfam" id="PF12637">
    <property type="entry name" value="TSCPD"/>
    <property type="match status" value="1"/>
</dbReference>
<keyword evidence="4" id="KW-0547">Nucleotide-binding</keyword>
<comment type="catalytic activity">
    <reaction evidence="5">
        <text>a 2'-deoxyribonucleoside 5'-diphosphate + [thioredoxin]-disulfide + H2O = a ribonucleoside 5'-diphosphate + [thioredoxin]-dithiol</text>
        <dbReference type="Rhea" id="RHEA:23252"/>
        <dbReference type="Rhea" id="RHEA-COMP:10698"/>
        <dbReference type="Rhea" id="RHEA-COMP:10700"/>
        <dbReference type="ChEBI" id="CHEBI:15377"/>
        <dbReference type="ChEBI" id="CHEBI:29950"/>
        <dbReference type="ChEBI" id="CHEBI:50058"/>
        <dbReference type="ChEBI" id="CHEBI:57930"/>
        <dbReference type="ChEBI" id="CHEBI:73316"/>
        <dbReference type="EC" id="1.17.4.1"/>
    </reaction>
</comment>
<sequence>MEGLKGITIYRDGSRQSQVLTIGKKSGKTEGKLAPRKRPKITKGITERVSTGCGYIYVTVNFDEQGISEVFSTL</sequence>
<dbReference type="EMBL" id="BARV01020634">
    <property type="protein sequence ID" value="GAI29521.1"/>
    <property type="molecule type" value="Genomic_DNA"/>
</dbReference>
<dbReference type="Gene3D" id="3.20.70.20">
    <property type="match status" value="1"/>
</dbReference>
<dbReference type="AlphaFoldDB" id="X1NH55"/>
<feature type="domain" description="TSCPD" evidence="6">
    <location>
        <begin position="38"/>
        <end position="73"/>
    </location>
</feature>
<protein>
    <recommendedName>
        <fullName evidence="2">ribonucleoside-diphosphate reductase</fullName>
        <ecNumber evidence="2">1.17.4.1</ecNumber>
    </recommendedName>
</protein>
<accession>X1NH55</accession>
<comment type="caution">
    <text evidence="7">The sequence shown here is derived from an EMBL/GenBank/DDBJ whole genome shotgun (WGS) entry which is preliminary data.</text>
</comment>